<evidence type="ECO:0000313" key="1">
    <source>
        <dbReference type="EMBL" id="CAG8761130.1"/>
    </source>
</evidence>
<dbReference type="EMBL" id="CAJVPQ010022696">
    <property type="protein sequence ID" value="CAG8761130.1"/>
    <property type="molecule type" value="Genomic_DNA"/>
</dbReference>
<feature type="non-terminal residue" evidence="1">
    <location>
        <position position="1"/>
    </location>
</feature>
<dbReference type="Proteomes" id="UP000789570">
    <property type="component" value="Unassembled WGS sequence"/>
</dbReference>
<comment type="caution">
    <text evidence="1">The sequence shown here is derived from an EMBL/GenBank/DDBJ whole genome shotgun (WGS) entry which is preliminary data.</text>
</comment>
<dbReference type="AlphaFoldDB" id="A0A9N9NSZ5"/>
<keyword evidence="2" id="KW-1185">Reference proteome</keyword>
<organism evidence="1 2">
    <name type="scientific">Funneliformis caledonium</name>
    <dbReference type="NCBI Taxonomy" id="1117310"/>
    <lineage>
        <taxon>Eukaryota</taxon>
        <taxon>Fungi</taxon>
        <taxon>Fungi incertae sedis</taxon>
        <taxon>Mucoromycota</taxon>
        <taxon>Glomeromycotina</taxon>
        <taxon>Glomeromycetes</taxon>
        <taxon>Glomerales</taxon>
        <taxon>Glomeraceae</taxon>
        <taxon>Funneliformis</taxon>
    </lineage>
</organism>
<accession>A0A9N9NSZ5</accession>
<feature type="non-terminal residue" evidence="1">
    <location>
        <position position="117"/>
    </location>
</feature>
<gene>
    <name evidence="1" type="ORF">FCALED_LOCUS16937</name>
</gene>
<proteinExistence type="predicted"/>
<reference evidence="1" key="1">
    <citation type="submission" date="2021-06" db="EMBL/GenBank/DDBJ databases">
        <authorList>
            <person name="Kallberg Y."/>
            <person name="Tangrot J."/>
            <person name="Rosling A."/>
        </authorList>
    </citation>
    <scope>NUCLEOTIDE SEQUENCE</scope>
    <source>
        <strain evidence="1">UK204</strain>
    </source>
</reference>
<dbReference type="OrthoDB" id="2447337at2759"/>
<protein>
    <submittedName>
        <fullName evidence="1">17685_t:CDS:1</fullName>
    </submittedName>
</protein>
<evidence type="ECO:0000313" key="2">
    <source>
        <dbReference type="Proteomes" id="UP000789570"/>
    </source>
</evidence>
<name>A0A9N9NSZ5_9GLOM</name>
<sequence>VINQKLIPDDNSDVEIIDLTNCNNLTNRIKMALYKSMNHYWEVPQEEGTLAALLDPRFKDLKFASKSLRIRTYEQLKNAHQNMRNLTDEDQEVEFRAVSSNSLLARMFQDNINCADE</sequence>